<dbReference type="AlphaFoldDB" id="A0A2V2LIZ5"/>
<reference evidence="2 3" key="1">
    <citation type="submission" date="2018-05" db="EMBL/GenBank/DDBJ databases">
        <title>Rhodobacteraceae gen. nov., sp. nov. isolated from sea water.</title>
        <authorList>
            <person name="Ren Y."/>
        </authorList>
    </citation>
    <scope>NUCLEOTIDE SEQUENCE [LARGE SCALE GENOMIC DNA]</scope>
    <source>
        <strain evidence="2 3">TG-679</strain>
    </source>
</reference>
<evidence type="ECO:0000313" key="2">
    <source>
        <dbReference type="EMBL" id="PWR04001.1"/>
    </source>
</evidence>
<evidence type="ECO:0000256" key="1">
    <source>
        <dbReference type="SAM" id="Phobius"/>
    </source>
</evidence>
<dbReference type="OrthoDB" id="7874312at2"/>
<dbReference type="Proteomes" id="UP000245680">
    <property type="component" value="Unassembled WGS sequence"/>
</dbReference>
<dbReference type="EMBL" id="QGKU01000012">
    <property type="protein sequence ID" value="PWR04001.1"/>
    <property type="molecule type" value="Genomic_DNA"/>
</dbReference>
<comment type="caution">
    <text evidence="2">The sequence shown here is derived from an EMBL/GenBank/DDBJ whole genome shotgun (WGS) entry which is preliminary data.</text>
</comment>
<keyword evidence="1" id="KW-0472">Membrane</keyword>
<accession>A0A2V2LIZ5</accession>
<feature type="transmembrane region" description="Helical" evidence="1">
    <location>
        <begin position="95"/>
        <end position="118"/>
    </location>
</feature>
<keyword evidence="1" id="KW-0812">Transmembrane</keyword>
<dbReference type="RefSeq" id="WP_109810230.1">
    <property type="nucleotide sequence ID" value="NZ_QGKU01000012.1"/>
</dbReference>
<gene>
    <name evidence="2" type="ORF">DKT77_02830</name>
</gene>
<keyword evidence="1" id="KW-1133">Transmembrane helix</keyword>
<proteinExistence type="predicted"/>
<organism evidence="2 3">
    <name type="scientific">Meridianimarinicoccus roseus</name>
    <dbReference type="NCBI Taxonomy" id="2072018"/>
    <lineage>
        <taxon>Bacteria</taxon>
        <taxon>Pseudomonadati</taxon>
        <taxon>Pseudomonadota</taxon>
        <taxon>Alphaproteobacteria</taxon>
        <taxon>Rhodobacterales</taxon>
        <taxon>Paracoccaceae</taxon>
        <taxon>Meridianimarinicoccus</taxon>
    </lineage>
</organism>
<protein>
    <submittedName>
        <fullName evidence="2">Uncharacterized protein</fullName>
    </submittedName>
</protein>
<sequence>MRYRGIIERNAALAQYLGVKLDVPGDDLRTVIGRAGRELPSRMRSEARYLVMAETMAGHPKLRHLVDRTRLKNADRALRRHVRGRDPAKARTDRLLGQIAGLVLGLLIFFAVLVWFLAWRGVIGPGG</sequence>
<keyword evidence="3" id="KW-1185">Reference proteome</keyword>
<evidence type="ECO:0000313" key="3">
    <source>
        <dbReference type="Proteomes" id="UP000245680"/>
    </source>
</evidence>
<name>A0A2V2LIZ5_9RHOB</name>